<accession>A0A0K2UMV2</accession>
<organism evidence="1">
    <name type="scientific">Lepeophtheirus salmonis</name>
    <name type="common">Salmon louse</name>
    <name type="synonym">Caligus salmonis</name>
    <dbReference type="NCBI Taxonomy" id="72036"/>
    <lineage>
        <taxon>Eukaryota</taxon>
        <taxon>Metazoa</taxon>
        <taxon>Ecdysozoa</taxon>
        <taxon>Arthropoda</taxon>
        <taxon>Crustacea</taxon>
        <taxon>Multicrustacea</taxon>
        <taxon>Hexanauplia</taxon>
        <taxon>Copepoda</taxon>
        <taxon>Siphonostomatoida</taxon>
        <taxon>Caligidae</taxon>
        <taxon>Lepeophtheirus</taxon>
    </lineage>
</organism>
<feature type="non-terminal residue" evidence="1">
    <location>
        <position position="1"/>
    </location>
</feature>
<dbReference type="AlphaFoldDB" id="A0A0K2UMV2"/>
<proteinExistence type="predicted"/>
<protein>
    <submittedName>
        <fullName evidence="1">Uncharacterized protein</fullName>
    </submittedName>
</protein>
<dbReference type="EMBL" id="HACA01022253">
    <property type="protein sequence ID" value="CDW39614.1"/>
    <property type="molecule type" value="Transcribed_RNA"/>
</dbReference>
<evidence type="ECO:0000313" key="1">
    <source>
        <dbReference type="EMBL" id="CDW39614.1"/>
    </source>
</evidence>
<reference evidence="1" key="1">
    <citation type="submission" date="2014-05" db="EMBL/GenBank/DDBJ databases">
        <authorList>
            <person name="Chronopoulou M."/>
        </authorList>
    </citation>
    <scope>NUCLEOTIDE SEQUENCE</scope>
    <source>
        <tissue evidence="1">Whole organism</tissue>
    </source>
</reference>
<sequence length="34" mass="3688">GVTGQQIGSSLSMKTVSMVYHSVIMSALRKSKFE</sequence>
<name>A0A0K2UMV2_LEPSM</name>